<evidence type="ECO:0000256" key="1">
    <source>
        <dbReference type="SAM" id="Phobius"/>
    </source>
</evidence>
<dbReference type="EMBL" id="BOOQ01000050">
    <property type="protein sequence ID" value="GII50282.1"/>
    <property type="molecule type" value="Genomic_DNA"/>
</dbReference>
<comment type="caution">
    <text evidence="2">The sequence shown here is derived from an EMBL/GenBank/DDBJ whole genome shotgun (WGS) entry which is preliminary data.</text>
</comment>
<feature type="transmembrane region" description="Helical" evidence="1">
    <location>
        <begin position="52"/>
        <end position="70"/>
    </location>
</feature>
<keyword evidence="1" id="KW-1133">Transmembrane helix</keyword>
<name>A0A8J3US33_9ACTN</name>
<gene>
    <name evidence="2" type="ORF">Psi02_67060</name>
</gene>
<keyword evidence="1" id="KW-0472">Membrane</keyword>
<evidence type="ECO:0000313" key="3">
    <source>
        <dbReference type="Proteomes" id="UP000644610"/>
    </source>
</evidence>
<evidence type="ECO:0000313" key="2">
    <source>
        <dbReference type="EMBL" id="GII50282.1"/>
    </source>
</evidence>
<protein>
    <submittedName>
        <fullName evidence="2">Uncharacterized protein</fullName>
    </submittedName>
</protein>
<feature type="transmembrane region" description="Helical" evidence="1">
    <location>
        <begin position="133"/>
        <end position="154"/>
    </location>
</feature>
<organism evidence="2 3">
    <name type="scientific">Planotetraspora silvatica</name>
    <dbReference type="NCBI Taxonomy" id="234614"/>
    <lineage>
        <taxon>Bacteria</taxon>
        <taxon>Bacillati</taxon>
        <taxon>Actinomycetota</taxon>
        <taxon>Actinomycetes</taxon>
        <taxon>Streptosporangiales</taxon>
        <taxon>Streptosporangiaceae</taxon>
        <taxon>Planotetraspora</taxon>
    </lineage>
</organism>
<dbReference type="Proteomes" id="UP000644610">
    <property type="component" value="Unassembled WGS sequence"/>
</dbReference>
<proteinExistence type="predicted"/>
<feature type="transmembrane region" description="Helical" evidence="1">
    <location>
        <begin position="109"/>
        <end position="127"/>
    </location>
</feature>
<feature type="transmembrane region" description="Helical" evidence="1">
    <location>
        <begin position="76"/>
        <end position="97"/>
    </location>
</feature>
<sequence length="171" mass="18156">MTAQHTAPATVPASVTAGPAAGSDVFANPVPVPIPTPAPAAVDAPTRWTFTLLRANVGLSVGFLGLAFLFREGLDPVVWIRAAGVLLLALLSLRWAARMRDGARSAWMRMLWVSVVGPIGIAALVLLPGPYPMWARVEQAVQGLLLLGVAWSVTRPQVRARIVKAPGKKKR</sequence>
<reference evidence="2" key="1">
    <citation type="submission" date="2021-01" db="EMBL/GenBank/DDBJ databases">
        <title>Whole genome shotgun sequence of Planotetraspora silvatica NBRC 100141.</title>
        <authorList>
            <person name="Komaki H."/>
            <person name="Tamura T."/>
        </authorList>
    </citation>
    <scope>NUCLEOTIDE SEQUENCE</scope>
    <source>
        <strain evidence="2">NBRC 100141</strain>
    </source>
</reference>
<dbReference type="RefSeq" id="WP_203979771.1">
    <property type="nucleotide sequence ID" value="NZ_BAAAKY010000014.1"/>
</dbReference>
<dbReference type="AlphaFoldDB" id="A0A8J3US33"/>
<keyword evidence="3" id="KW-1185">Reference proteome</keyword>
<accession>A0A8J3US33</accession>
<keyword evidence="1" id="KW-0812">Transmembrane</keyword>